<evidence type="ECO:0000313" key="2">
    <source>
        <dbReference type="EMBL" id="MFD2256289.1"/>
    </source>
</evidence>
<proteinExistence type="predicted"/>
<name>A0ABW5D8H3_9BACT</name>
<comment type="caution">
    <text evidence="2">The sequence shown here is derived from an EMBL/GenBank/DDBJ whole genome shotgun (WGS) entry which is preliminary data.</text>
</comment>
<gene>
    <name evidence="2" type="ORF">ACFSSA_06360</name>
</gene>
<dbReference type="InterPro" id="IPR011322">
    <property type="entry name" value="N-reg_PII-like_a/b"/>
</dbReference>
<dbReference type="Gene3D" id="3.30.70.790">
    <property type="entry name" value="UreE, C-terminal domain"/>
    <property type="match status" value="1"/>
</dbReference>
<dbReference type="SUPFAM" id="SSF54913">
    <property type="entry name" value="GlnB-like"/>
    <property type="match status" value="1"/>
</dbReference>
<dbReference type="Proteomes" id="UP001597375">
    <property type="component" value="Unassembled WGS sequence"/>
</dbReference>
<dbReference type="RefSeq" id="WP_386819394.1">
    <property type="nucleotide sequence ID" value="NZ_JBHUIT010000005.1"/>
</dbReference>
<dbReference type="EMBL" id="JBHUIT010000005">
    <property type="protein sequence ID" value="MFD2256289.1"/>
    <property type="molecule type" value="Genomic_DNA"/>
</dbReference>
<reference evidence="3" key="1">
    <citation type="journal article" date="2019" name="Int. J. Syst. Evol. Microbiol.">
        <title>The Global Catalogue of Microorganisms (GCM) 10K type strain sequencing project: providing services to taxonomists for standard genome sequencing and annotation.</title>
        <authorList>
            <consortium name="The Broad Institute Genomics Platform"/>
            <consortium name="The Broad Institute Genome Sequencing Center for Infectious Disease"/>
            <person name="Wu L."/>
            <person name="Ma J."/>
        </authorList>
    </citation>
    <scope>NUCLEOTIDE SEQUENCE [LARGE SCALE GENOMIC DNA]</scope>
    <source>
        <strain evidence="3">CGMCC 4.7106</strain>
    </source>
</reference>
<feature type="domain" description="DUF2007" evidence="1">
    <location>
        <begin position="1"/>
        <end position="65"/>
    </location>
</feature>
<protein>
    <submittedName>
        <fullName evidence="2">DUF2007 domain-containing protein</fullName>
    </submittedName>
</protein>
<dbReference type="Pfam" id="PF09413">
    <property type="entry name" value="DUF2007"/>
    <property type="match status" value="1"/>
</dbReference>
<evidence type="ECO:0000259" key="1">
    <source>
        <dbReference type="Pfam" id="PF09413"/>
    </source>
</evidence>
<accession>A0ABW5D8H3</accession>
<evidence type="ECO:0000313" key="3">
    <source>
        <dbReference type="Proteomes" id="UP001597375"/>
    </source>
</evidence>
<sequence length="110" mass="12325">MKELFRERDLARISYYQSLLEYAGIATFIKNENLSTTEGFSIPDYFPALCVVHDEDFDAAQSCIRQNLMENQKASETEILCPSCGEKSPGNFACCWNCEAALAPPDSQRG</sequence>
<dbReference type="InterPro" id="IPR018551">
    <property type="entry name" value="DUF2007"/>
</dbReference>
<keyword evidence="3" id="KW-1185">Reference proteome</keyword>
<organism evidence="2 3">
    <name type="scientific">Luteolibacter algae</name>
    <dbReference type="NCBI Taxonomy" id="454151"/>
    <lineage>
        <taxon>Bacteria</taxon>
        <taxon>Pseudomonadati</taxon>
        <taxon>Verrucomicrobiota</taxon>
        <taxon>Verrucomicrobiia</taxon>
        <taxon>Verrucomicrobiales</taxon>
        <taxon>Verrucomicrobiaceae</taxon>
        <taxon>Luteolibacter</taxon>
    </lineage>
</organism>